<reference evidence="6" key="1">
    <citation type="journal article" date="2020" name="bioRxiv">
        <title>Comparative genomics of Chlamydomonas.</title>
        <authorList>
            <person name="Craig R.J."/>
            <person name="Hasan A.R."/>
            <person name="Ness R.W."/>
            <person name="Keightley P.D."/>
        </authorList>
    </citation>
    <scope>NUCLEOTIDE SEQUENCE</scope>
    <source>
        <strain evidence="6">CCAP 11/70</strain>
    </source>
</reference>
<dbReference type="GO" id="GO:0004181">
    <property type="term" value="F:metallocarboxypeptidase activity"/>
    <property type="evidence" value="ECO:0007669"/>
    <property type="project" value="InterPro"/>
</dbReference>
<feature type="compositionally biased region" description="Gly residues" evidence="4">
    <location>
        <begin position="231"/>
        <end position="244"/>
    </location>
</feature>
<dbReference type="PROSITE" id="PS52035">
    <property type="entry name" value="PEPTIDASE_M14"/>
    <property type="match status" value="1"/>
</dbReference>
<protein>
    <recommendedName>
        <fullName evidence="5">Peptidase M14 domain-containing protein</fullName>
    </recommendedName>
</protein>
<feature type="compositionally biased region" description="Low complexity" evidence="4">
    <location>
        <begin position="293"/>
        <end position="322"/>
    </location>
</feature>
<dbReference type="EMBL" id="JAEHOE010000003">
    <property type="protein sequence ID" value="KAG2500611.1"/>
    <property type="molecule type" value="Genomic_DNA"/>
</dbReference>
<comment type="caution">
    <text evidence="6">The sequence shown here is derived from an EMBL/GenBank/DDBJ whole genome shotgun (WGS) entry which is preliminary data.</text>
</comment>
<dbReference type="Pfam" id="PF18027">
    <property type="entry name" value="Pepdidase_M14_N"/>
    <property type="match status" value="1"/>
</dbReference>
<dbReference type="PANTHER" id="PTHR12756:SF45">
    <property type="entry name" value="CYTOSOLIC CARBOXYPEPTIDASE NNA1"/>
    <property type="match status" value="1"/>
</dbReference>
<proteinExistence type="inferred from homology"/>
<feature type="compositionally biased region" description="Acidic residues" evidence="4">
    <location>
        <begin position="824"/>
        <end position="839"/>
    </location>
</feature>
<feature type="region of interest" description="Disordered" evidence="4">
    <location>
        <begin position="198"/>
        <end position="331"/>
    </location>
</feature>
<evidence type="ECO:0000256" key="3">
    <source>
        <dbReference type="PROSITE-ProRule" id="PRU01379"/>
    </source>
</evidence>
<feature type="compositionally biased region" description="Gly residues" evidence="4">
    <location>
        <begin position="1248"/>
        <end position="1257"/>
    </location>
</feature>
<dbReference type="GO" id="GO:0006508">
    <property type="term" value="P:proteolysis"/>
    <property type="evidence" value="ECO:0007669"/>
    <property type="project" value="InterPro"/>
</dbReference>
<feature type="domain" description="Peptidase M14" evidence="5">
    <location>
        <begin position="490"/>
        <end position="785"/>
    </location>
</feature>
<dbReference type="Gene3D" id="3.40.630.10">
    <property type="entry name" value="Zn peptidases"/>
    <property type="match status" value="1"/>
</dbReference>
<evidence type="ECO:0000256" key="1">
    <source>
        <dbReference type="ARBA" id="ARBA00001947"/>
    </source>
</evidence>
<feature type="compositionally biased region" description="Polar residues" evidence="4">
    <location>
        <begin position="1215"/>
        <end position="1228"/>
    </location>
</feature>
<feature type="compositionally biased region" description="Basic and acidic residues" evidence="4">
    <location>
        <begin position="9"/>
        <end position="19"/>
    </location>
</feature>
<sequence>MDGMLGRTGSRDNLGEAGRHNMLSALPPPPMPLGVPNFNAPGVSNDGRALPPYGHLAPLPRKPEVPPLHPSAAQDPSRSSSPAPEPAKRTVQVYRKRLFDATGLPPFDFGSGHVPGMLAHPEGEGPVPNLPPRSGTGMRLRPARLPAVCCIPPPQPEPLVPQDEVLPQVLRLHDQRRVASPATVANLLVFDCIERPPASAAAAGGGGGAASARSVEPQGQQQPQGQAAAAGGQGAGGTEGGGAGSISDPAGAGAGAGGGGGPGGTPGDGAGGRGGSSTGAGEGTAAGAGSVPGSGPATSGADAAAGPGPADMAAARAAAGPPSCSYDTRTAGPRTTAYDYYEDMPAWYSVRGPDDHTLVFESRFESGNLRRAIQVYPYEYDLILRPDINTRGHTQWFFFALGNTRAGCRYKVNIINLLKEDSLYNDGMQPLVHSAKAQAGRGLGWHRAGQRVCYYANTIRRGRSGKTYYTLTFTLTTEYDNDLVHVAHCYPYTYTDLQRYLRAVELDPSRRHRMKREPLAASLAGNSVEVLTITGGGHADEAEAMKRRKAVVISARVHPGESNASWMMKGVLDYLLGPSLDAKMLRDHFVFKIIPMLNPDGVICGNYRCSLAGVDLNRVWQDPSRKLHPVIHATKIFLRQLSEEREVALFCDLHGHSRKLDVFMYGCEKKLPRDGAPVFPGWPVPGSLGGQASIPTRFQEKMVPLLIHHNAPDLFSYRHCSFKVQKSKSGTGRVVGFRELGLVNSFTLEASFAGASQGRYARQHFSTAHLEQQGAALVAALLDYWDPDAYGYGDLLGQLDFLHPANGDAPPRFITTPDGQLVEVEDDDVPTDSDDESSDDGGARARARTAHGGRTQAPGVSIPMGPLSRDPQSAAFMQQYYNAYGMAGAGALGPVGEALGGRTASLRGPNDPRLADVGDRVASDSEVVLDPRKAKRRARAALQKALLRAEQAKADEGLAACLPMMAALQVNSPKDPRAPQSGDPGFALVTNAHRTAVDPHGHPAPHRGRAGGPSNSGAAGCPGGQQHRAIEYAKQRGVYRGEAPQWTVPGLNSAYDNPEAAAGSPPSPGQGGLGAPAQPPSPQPRGGGGGGGGLLSNSTTGPAFAAMMLSPNNPASAGVNLTGGAAGPGGGGGGSGSGGGGGGPHSFSSQPHSVGAGGRPPAASLGGGRPAAYAFAAYGGSQAVAREAREVREEYYAVGMGGPLAPDAGGAGRPSSGTNFQRNLSPLQGVSRPYTGHAKPQPRLSGDAPGGGGGAGGRNARVSNASRSSGAGSGPMPEDADGGTAEYDAPHGMPYGGGHSTAAAALSYHDPERLRRDREELEQRVAETVLTGSPLFQRF</sequence>
<dbReference type="InterPro" id="IPR040626">
    <property type="entry name" value="Pepdidase_M14_N"/>
</dbReference>
<feature type="region of interest" description="Disordered" evidence="4">
    <location>
        <begin position="996"/>
        <end position="1025"/>
    </location>
</feature>
<feature type="region of interest" description="Disordered" evidence="4">
    <location>
        <begin position="1"/>
        <end position="89"/>
    </location>
</feature>
<feature type="compositionally biased region" description="Gly residues" evidence="4">
    <location>
        <begin position="1085"/>
        <end position="1094"/>
    </location>
</feature>
<dbReference type="InterPro" id="IPR000834">
    <property type="entry name" value="Peptidase_M14"/>
</dbReference>
<dbReference type="OrthoDB" id="10253041at2759"/>
<evidence type="ECO:0000256" key="4">
    <source>
        <dbReference type="SAM" id="MobiDB-lite"/>
    </source>
</evidence>
<name>A0A835YDI5_9CHLO</name>
<evidence type="ECO:0000256" key="2">
    <source>
        <dbReference type="ARBA" id="ARBA00005988"/>
    </source>
</evidence>
<comment type="cofactor">
    <cofactor evidence="1">
        <name>Zn(2+)</name>
        <dbReference type="ChEBI" id="CHEBI:29105"/>
    </cofactor>
</comment>
<dbReference type="Pfam" id="PF00246">
    <property type="entry name" value="Peptidase_M14"/>
    <property type="match status" value="1"/>
</dbReference>
<accession>A0A835YDI5</accession>
<feature type="compositionally biased region" description="Low complexity" evidence="4">
    <location>
        <begin position="218"/>
        <end position="230"/>
    </location>
</feature>
<feature type="region of interest" description="Disordered" evidence="4">
    <location>
        <begin position="1049"/>
        <end position="1099"/>
    </location>
</feature>
<dbReference type="Proteomes" id="UP000612055">
    <property type="component" value="Unassembled WGS sequence"/>
</dbReference>
<gene>
    <name evidence="6" type="ORF">HYH03_001378</name>
</gene>
<feature type="region of interest" description="Disordered" evidence="4">
    <location>
        <begin position="1119"/>
        <end position="1169"/>
    </location>
</feature>
<feature type="compositionally biased region" description="Low complexity" evidence="4">
    <location>
        <begin position="1258"/>
        <end position="1270"/>
    </location>
</feature>
<dbReference type="SUPFAM" id="SSF53187">
    <property type="entry name" value="Zn-dependent exopeptidases"/>
    <property type="match status" value="1"/>
</dbReference>
<keyword evidence="7" id="KW-1185">Reference proteome</keyword>
<dbReference type="InterPro" id="IPR050821">
    <property type="entry name" value="Cytosolic_carboxypeptidase"/>
</dbReference>
<dbReference type="GO" id="GO:0008270">
    <property type="term" value="F:zinc ion binding"/>
    <property type="evidence" value="ECO:0007669"/>
    <property type="project" value="InterPro"/>
</dbReference>
<feature type="region of interest" description="Disordered" evidence="4">
    <location>
        <begin position="1200"/>
        <end position="1303"/>
    </location>
</feature>
<feature type="region of interest" description="Disordered" evidence="4">
    <location>
        <begin position="824"/>
        <end position="863"/>
    </location>
</feature>
<feature type="active site" description="Proton donor/acceptor" evidence="3">
    <location>
        <position position="749"/>
    </location>
</feature>
<comment type="similarity">
    <text evidence="2 3">Belongs to the peptidase M14 family.</text>
</comment>
<dbReference type="Gene3D" id="2.60.40.3120">
    <property type="match status" value="1"/>
</dbReference>
<evidence type="ECO:0000259" key="5">
    <source>
        <dbReference type="PROSITE" id="PS52035"/>
    </source>
</evidence>
<feature type="compositionally biased region" description="Gly residues" evidence="4">
    <location>
        <begin position="252"/>
        <end position="292"/>
    </location>
</feature>
<organism evidence="6 7">
    <name type="scientific">Edaphochlamys debaryana</name>
    <dbReference type="NCBI Taxonomy" id="47281"/>
    <lineage>
        <taxon>Eukaryota</taxon>
        <taxon>Viridiplantae</taxon>
        <taxon>Chlorophyta</taxon>
        <taxon>core chlorophytes</taxon>
        <taxon>Chlorophyceae</taxon>
        <taxon>CS clade</taxon>
        <taxon>Chlamydomonadales</taxon>
        <taxon>Chlamydomonadales incertae sedis</taxon>
        <taxon>Edaphochlamys</taxon>
    </lineage>
</organism>
<evidence type="ECO:0000313" key="7">
    <source>
        <dbReference type="Proteomes" id="UP000612055"/>
    </source>
</evidence>
<feature type="compositionally biased region" description="Gly residues" evidence="4">
    <location>
        <begin position="1124"/>
        <end position="1144"/>
    </location>
</feature>
<dbReference type="PANTHER" id="PTHR12756">
    <property type="entry name" value="CYTOSOLIC CARBOXYPEPTIDASE"/>
    <property type="match status" value="1"/>
</dbReference>
<evidence type="ECO:0000313" key="6">
    <source>
        <dbReference type="EMBL" id="KAG2500611.1"/>
    </source>
</evidence>